<dbReference type="InterPro" id="IPR001433">
    <property type="entry name" value="OxRdtase_FAD/NAD-bd"/>
</dbReference>
<dbReference type="CDD" id="cd06200">
    <property type="entry name" value="SiR_like1"/>
    <property type="match status" value="1"/>
</dbReference>
<dbReference type="GO" id="GO:0010181">
    <property type="term" value="F:FMN binding"/>
    <property type="evidence" value="ECO:0007669"/>
    <property type="project" value="InterPro"/>
</dbReference>
<dbReference type="InterPro" id="IPR001709">
    <property type="entry name" value="Flavoprot_Pyr_Nucl_cyt_Rdtase"/>
</dbReference>
<dbReference type="AlphaFoldDB" id="A0A1G7KKA9"/>
<evidence type="ECO:0000256" key="4">
    <source>
        <dbReference type="SAM" id="MobiDB-lite"/>
    </source>
</evidence>
<feature type="transmembrane region" description="Helical" evidence="5">
    <location>
        <begin position="358"/>
        <end position="379"/>
    </location>
</feature>
<organism evidence="8 9">
    <name type="scientific">Phytopseudomonas seleniipraecipitans</name>
    <dbReference type="NCBI Taxonomy" id="640205"/>
    <lineage>
        <taxon>Bacteria</taxon>
        <taxon>Pseudomonadati</taxon>
        <taxon>Pseudomonadota</taxon>
        <taxon>Gammaproteobacteria</taxon>
        <taxon>Pseudomonadales</taxon>
        <taxon>Pseudomonadaceae</taxon>
        <taxon>Phytopseudomonas</taxon>
    </lineage>
</organism>
<dbReference type="InterPro" id="IPR039261">
    <property type="entry name" value="FNR_nucleotide-bd"/>
</dbReference>
<reference evidence="8 9" key="1">
    <citation type="submission" date="2016-10" db="EMBL/GenBank/DDBJ databases">
        <authorList>
            <person name="de Groot N.N."/>
        </authorList>
    </citation>
    <scope>NUCLEOTIDE SEQUENCE [LARGE SCALE GENOMIC DNA]</scope>
    <source>
        <strain evidence="8 9">LMG 25475</strain>
    </source>
</reference>
<dbReference type="SUPFAM" id="SSF52218">
    <property type="entry name" value="Flavoproteins"/>
    <property type="match status" value="1"/>
</dbReference>
<evidence type="ECO:0000259" key="7">
    <source>
        <dbReference type="PROSITE" id="PS51384"/>
    </source>
</evidence>
<dbReference type="STRING" id="640205.SAMN05216381_1534"/>
<evidence type="ECO:0000256" key="3">
    <source>
        <dbReference type="ARBA" id="ARBA00022982"/>
    </source>
</evidence>
<dbReference type="EMBL" id="FNBM01000002">
    <property type="protein sequence ID" value="SDF37390.1"/>
    <property type="molecule type" value="Genomic_DNA"/>
</dbReference>
<evidence type="ECO:0000256" key="2">
    <source>
        <dbReference type="ARBA" id="ARBA00022643"/>
    </source>
</evidence>
<keyword evidence="5" id="KW-1133">Transmembrane helix</keyword>
<evidence type="ECO:0000259" key="6">
    <source>
        <dbReference type="PROSITE" id="PS50902"/>
    </source>
</evidence>
<dbReference type="GO" id="GO:0016655">
    <property type="term" value="F:oxidoreductase activity, acting on NAD(P)H, quinone or similar compound as acceptor"/>
    <property type="evidence" value="ECO:0007669"/>
    <property type="project" value="UniProtKB-ARBA"/>
</dbReference>
<gene>
    <name evidence="8" type="ORF">SAMN05216381_1534</name>
</gene>
<name>A0A1G7KKA9_9GAMM</name>
<proteinExistence type="predicted"/>
<dbReference type="InterPro" id="IPR001094">
    <property type="entry name" value="Flavdoxin-like"/>
</dbReference>
<dbReference type="PANTHER" id="PTHR34219:SF3">
    <property type="entry name" value="BLL7967 PROTEIN"/>
    <property type="match status" value="1"/>
</dbReference>
<feature type="transmembrane region" description="Helical" evidence="5">
    <location>
        <begin position="204"/>
        <end position="226"/>
    </location>
</feature>
<keyword evidence="1" id="KW-0285">Flavoprotein</keyword>
<sequence>MATLRADDFLNGGAFSESIAVFKKILFQLHWFFGITAGLVIALMGVTGALYSFQEEILLAVNPQMAVTPQSRPVLEPGEMIERLHARGISVSGLYVDTEGGQPARIFLTPPPGERRGGVRFVDPYTAESLGEPRGMAFFGLMLQLHRFLAMGQTGRQITGACTIALVFFCLSGLYLRWPRRVFSWRAWLTFDWAKKGRAFNWDLHAVVGTWCLPLYLCAALTGLYWSYDWYRSGLEAVLSDTPRAADEGRGRRGPPAEGQPLPEVNYTNLWQGIQQTAGDKLGVYSLQLPNAAGQPARVFFMLRDAEHGRAFNQMQLDPLTGEARQVERYADKSFKAQLLASVYALHTGEYFGLTGRVLMMVASLLMPLFFITGWLLYLDRRRKQRAALAARQALGSAEGGEPWLVGFASQSGFAEHLAWQTAGQLQAAGMAVEVQPLARIDPARLSATPRALLVLSTFGDGEAPDNARGVERQWLSATLNLPQLRYAVLALGDRQYAQFCGFARRVDDWLSGSGATRLGERVEVDGNDEAALAHWQRQLAELTGVQPLTVQQAPFDGWILRERLCLNPRGQGQGTWLIGLHPPEGAQWEAGDILEILPRNGAEQVQRWLHAHGLQALQAVTVEPLGHTLAEALTSRQLPASASHLVGLHAQALLDALVPLPGREYSIASLPADGTLELIVRQQRLANGELGLGSGWLTAHLPVGAQLLARVRRNSAFHAPVDDCPLILIGNGTGLAGLRSLLKARVASGRARNWLLFGERNAEHDFYCRDELQGWLRDGQLQRLDLAFSRDQAQPIYVQDRLREASAELQQWLQRGAAIYVCGSLQGMAGGVDRVLREVLGDAAVEALVEQGRYRRDVY</sequence>
<protein>
    <submittedName>
        <fullName evidence="8">Sulfite reductase (NADPH) flavoprotein alpha-component</fullName>
    </submittedName>
</protein>
<evidence type="ECO:0000313" key="8">
    <source>
        <dbReference type="EMBL" id="SDF37390.1"/>
    </source>
</evidence>
<dbReference type="Gene3D" id="3.40.50.360">
    <property type="match status" value="1"/>
</dbReference>
<feature type="transmembrane region" description="Helical" evidence="5">
    <location>
        <begin position="31"/>
        <end position="53"/>
    </location>
</feature>
<dbReference type="Pfam" id="PF03929">
    <property type="entry name" value="PepSY_TM"/>
    <property type="match status" value="1"/>
</dbReference>
<feature type="region of interest" description="Disordered" evidence="4">
    <location>
        <begin position="244"/>
        <end position="263"/>
    </location>
</feature>
<dbReference type="InterPro" id="IPR008254">
    <property type="entry name" value="Flavodoxin/NO_synth"/>
</dbReference>
<dbReference type="PROSITE" id="PS51384">
    <property type="entry name" value="FAD_FR"/>
    <property type="match status" value="1"/>
</dbReference>
<feature type="domain" description="Flavodoxin-like" evidence="6">
    <location>
        <begin position="404"/>
        <end position="541"/>
    </location>
</feature>
<dbReference type="Pfam" id="PF00258">
    <property type="entry name" value="Flavodoxin_1"/>
    <property type="match status" value="1"/>
</dbReference>
<dbReference type="InterPro" id="IPR017938">
    <property type="entry name" value="Riboflavin_synthase-like_b-brl"/>
</dbReference>
<dbReference type="PROSITE" id="PS50902">
    <property type="entry name" value="FLAVODOXIN_LIKE"/>
    <property type="match status" value="1"/>
</dbReference>
<dbReference type="SUPFAM" id="SSF52343">
    <property type="entry name" value="Ferredoxin reductase-like, C-terminal NADP-linked domain"/>
    <property type="match status" value="1"/>
</dbReference>
<keyword evidence="2" id="KW-0288">FMN</keyword>
<dbReference type="InterPro" id="IPR017927">
    <property type="entry name" value="FAD-bd_FR_type"/>
</dbReference>
<dbReference type="InterPro" id="IPR029039">
    <property type="entry name" value="Flavoprotein-like_sf"/>
</dbReference>
<keyword evidence="5" id="KW-0472">Membrane</keyword>
<feature type="transmembrane region" description="Helical" evidence="5">
    <location>
        <begin position="158"/>
        <end position="176"/>
    </location>
</feature>
<dbReference type="SUPFAM" id="SSF63380">
    <property type="entry name" value="Riboflavin synthase domain-like"/>
    <property type="match status" value="1"/>
</dbReference>
<dbReference type="PRINTS" id="PR00371">
    <property type="entry name" value="FPNCR"/>
</dbReference>
<evidence type="ECO:0000256" key="1">
    <source>
        <dbReference type="ARBA" id="ARBA00022630"/>
    </source>
</evidence>
<dbReference type="InterPro" id="IPR005625">
    <property type="entry name" value="PepSY-ass_TM"/>
</dbReference>
<keyword evidence="5" id="KW-0812">Transmembrane</keyword>
<keyword evidence="3" id="KW-0813">Transport</keyword>
<dbReference type="Proteomes" id="UP000243378">
    <property type="component" value="Unassembled WGS sequence"/>
</dbReference>
<dbReference type="PANTHER" id="PTHR34219">
    <property type="entry name" value="IRON-REGULATED INNER MEMBRANE PROTEIN-RELATED"/>
    <property type="match status" value="1"/>
</dbReference>
<dbReference type="Pfam" id="PF00175">
    <property type="entry name" value="NAD_binding_1"/>
    <property type="match status" value="1"/>
</dbReference>
<evidence type="ECO:0000256" key="5">
    <source>
        <dbReference type="SAM" id="Phobius"/>
    </source>
</evidence>
<evidence type="ECO:0000313" key="9">
    <source>
        <dbReference type="Proteomes" id="UP000243378"/>
    </source>
</evidence>
<keyword evidence="3" id="KW-0249">Electron transport</keyword>
<dbReference type="PRINTS" id="PR00369">
    <property type="entry name" value="FLAVODOXIN"/>
</dbReference>
<feature type="domain" description="FAD-binding FR-type" evidence="7">
    <location>
        <begin position="536"/>
        <end position="721"/>
    </location>
</feature>
<dbReference type="Gene3D" id="3.40.50.80">
    <property type="entry name" value="Nucleotide-binding domain of ferredoxin-NADP reductase (FNR) module"/>
    <property type="match status" value="1"/>
</dbReference>
<accession>A0A1G7KKA9</accession>